<name>A0A0W8FX69_9ZZZZ</name>
<comment type="caution">
    <text evidence="1">The sequence shown here is derived from an EMBL/GenBank/DDBJ whole genome shotgun (WGS) entry which is preliminary data.</text>
</comment>
<reference evidence="1" key="1">
    <citation type="journal article" date="2015" name="Proc. Natl. Acad. Sci. U.S.A.">
        <title>Networks of energetic and metabolic interactions define dynamics in microbial communities.</title>
        <authorList>
            <person name="Embree M."/>
            <person name="Liu J.K."/>
            <person name="Al-Bassam M.M."/>
            <person name="Zengler K."/>
        </authorList>
    </citation>
    <scope>NUCLEOTIDE SEQUENCE</scope>
</reference>
<dbReference type="AlphaFoldDB" id="A0A0W8FX69"/>
<dbReference type="EMBL" id="LNQE01000671">
    <property type="protein sequence ID" value="KUG25503.1"/>
    <property type="molecule type" value="Genomic_DNA"/>
</dbReference>
<organism evidence="1">
    <name type="scientific">hydrocarbon metagenome</name>
    <dbReference type="NCBI Taxonomy" id="938273"/>
    <lineage>
        <taxon>unclassified sequences</taxon>
        <taxon>metagenomes</taxon>
        <taxon>ecological metagenomes</taxon>
    </lineage>
</organism>
<gene>
    <name evidence="1" type="ORF">ASZ90_004672</name>
</gene>
<sequence>MLIKKLPLLTGKPLNESPKIFLNEDSLKYKEGISRSKPILPGVGISLPTPA</sequence>
<proteinExistence type="predicted"/>
<protein>
    <submittedName>
        <fullName evidence="1">Uncharacterized protein</fullName>
    </submittedName>
</protein>
<accession>A0A0W8FX69</accession>
<evidence type="ECO:0000313" key="1">
    <source>
        <dbReference type="EMBL" id="KUG25503.1"/>
    </source>
</evidence>